<protein>
    <submittedName>
        <fullName evidence="1">Uncharacterized protein</fullName>
    </submittedName>
</protein>
<sequence>MDSNHNALWSSPTYEASNDQYGNTYTELQGTDSAGYYAITSTMQDIYLKTASVKLKDQSCPTGTPQFIDPTLFGNYDQGEDYSSDGTNQCALSVPPPQEPDAYKQQNQTMLQEGKKYIEKYNALSVQGVQQQNVKATQEMKTKTGAYTKVLGQIKQMKPSTTLGQQQTDMEIFDRQNQTQAILWGVLATIILAMILL</sequence>
<dbReference type="EMBL" id="MN740626">
    <property type="protein sequence ID" value="QHS79195.1"/>
    <property type="molecule type" value="Genomic_DNA"/>
</dbReference>
<reference evidence="1" key="1">
    <citation type="journal article" date="2020" name="Nature">
        <title>Giant virus diversity and host interactions through global metagenomics.</title>
        <authorList>
            <person name="Schulz F."/>
            <person name="Roux S."/>
            <person name="Paez-Espino D."/>
            <person name="Jungbluth S."/>
            <person name="Walsh D.A."/>
            <person name="Denef V.J."/>
            <person name="McMahon K.D."/>
            <person name="Konstantinidis K.T."/>
            <person name="Eloe-Fadrosh E.A."/>
            <person name="Kyrpides N.C."/>
            <person name="Woyke T."/>
        </authorList>
    </citation>
    <scope>NUCLEOTIDE SEQUENCE</scope>
    <source>
        <strain evidence="1">GVMAG-S-1035118-87</strain>
    </source>
</reference>
<proteinExistence type="predicted"/>
<evidence type="ECO:0000313" key="1">
    <source>
        <dbReference type="EMBL" id="QHS79195.1"/>
    </source>
</evidence>
<organism evidence="1">
    <name type="scientific">viral metagenome</name>
    <dbReference type="NCBI Taxonomy" id="1070528"/>
    <lineage>
        <taxon>unclassified sequences</taxon>
        <taxon>metagenomes</taxon>
        <taxon>organismal metagenomes</taxon>
    </lineage>
</organism>
<accession>A0A6C0AIK5</accession>
<name>A0A6C0AIK5_9ZZZZ</name>
<dbReference type="AlphaFoldDB" id="A0A6C0AIK5"/>